<evidence type="ECO:0000313" key="1">
    <source>
        <dbReference type="EMBL" id="SNV52483.1"/>
    </source>
</evidence>
<protein>
    <recommendedName>
        <fullName evidence="3">Bacteriocin-protection, YdeI or OmpD-Associated</fullName>
    </recommendedName>
</protein>
<dbReference type="EMBL" id="LT906468">
    <property type="protein sequence ID" value="SNV52483.1"/>
    <property type="molecule type" value="Genomic_DNA"/>
</dbReference>
<accession>A0AAJ5C0U8</accession>
<dbReference type="AlphaFoldDB" id="A0AAJ5C0U8"/>
<dbReference type="KEGG" id="smiz:4412673_02671"/>
<proteinExistence type="predicted"/>
<reference evidence="1 2" key="1">
    <citation type="submission" date="2017-06" db="EMBL/GenBank/DDBJ databases">
        <authorList>
            <consortium name="Pathogen Informatics"/>
        </authorList>
    </citation>
    <scope>NUCLEOTIDE SEQUENCE [LARGE SCALE GENOMIC DNA]</scope>
    <source>
        <strain evidence="1 2">NCTC12149</strain>
    </source>
</reference>
<dbReference type="Pfam" id="PF13376">
    <property type="entry name" value="OmdA"/>
    <property type="match status" value="1"/>
</dbReference>
<evidence type="ECO:0000313" key="2">
    <source>
        <dbReference type="Proteomes" id="UP000215355"/>
    </source>
</evidence>
<sequence length="183" mass="21175">MPFLYFKLIQAIKQTAKMSKTSSYSFKAPLDIIGINPFVFVPETILHDLFRILNREKGNIALKVSVNRSKYHPQTLLRYKGDWRLYINTSMLKDSPKRLGEELMIKIKLDFSERKVNMHPKLQSALDENREAKAVFDSISPTLRKEIVRYIANLKTENSIVRNTDRAIAFLLGQGSFIGRNKI</sequence>
<evidence type="ECO:0008006" key="3">
    <source>
        <dbReference type="Google" id="ProtNLM"/>
    </source>
</evidence>
<organism evidence="1 2">
    <name type="scientific">Sphingobacterium mizutaii</name>
    <dbReference type="NCBI Taxonomy" id="1010"/>
    <lineage>
        <taxon>Bacteria</taxon>
        <taxon>Pseudomonadati</taxon>
        <taxon>Bacteroidota</taxon>
        <taxon>Sphingobacteriia</taxon>
        <taxon>Sphingobacteriales</taxon>
        <taxon>Sphingobacteriaceae</taxon>
        <taxon>Sphingobacterium</taxon>
    </lineage>
</organism>
<gene>
    <name evidence="1" type="ORF">SAMEA4412673_02671</name>
</gene>
<name>A0AAJ5C0U8_9SPHI</name>
<dbReference type="Proteomes" id="UP000215355">
    <property type="component" value="Chromosome 1"/>
</dbReference>